<dbReference type="PANTHER" id="PTHR43201">
    <property type="entry name" value="ACYL-COA SYNTHETASE"/>
    <property type="match status" value="1"/>
</dbReference>
<dbReference type="PROSITE" id="PS00455">
    <property type="entry name" value="AMP_BINDING"/>
    <property type="match status" value="1"/>
</dbReference>
<dbReference type="SUPFAM" id="SSF56801">
    <property type="entry name" value="Acetyl-CoA synthetase-like"/>
    <property type="match status" value="1"/>
</dbReference>
<dbReference type="EMBL" id="FMHY01000002">
    <property type="protein sequence ID" value="SCL57320.1"/>
    <property type="molecule type" value="Genomic_DNA"/>
</dbReference>
<feature type="domain" description="AMP-dependent synthetase/ligase" evidence="3">
    <location>
        <begin position="8"/>
        <end position="371"/>
    </location>
</feature>
<evidence type="ECO:0000313" key="6">
    <source>
        <dbReference type="Proteomes" id="UP000199696"/>
    </source>
</evidence>
<evidence type="ECO:0000259" key="4">
    <source>
        <dbReference type="Pfam" id="PF13193"/>
    </source>
</evidence>
<dbReference type="InterPro" id="IPR025110">
    <property type="entry name" value="AMP-bd_C"/>
</dbReference>
<name>A0A1C6UTJ7_9ACTN</name>
<dbReference type="Gene3D" id="3.40.50.12780">
    <property type="entry name" value="N-terminal domain of ligase-like"/>
    <property type="match status" value="1"/>
</dbReference>
<dbReference type="InterPro" id="IPR042099">
    <property type="entry name" value="ANL_N_sf"/>
</dbReference>
<dbReference type="RefSeq" id="WP_091119286.1">
    <property type="nucleotide sequence ID" value="NZ_FMHY01000002.1"/>
</dbReference>
<accession>A0A1C6UTJ7</accession>
<dbReference type="Proteomes" id="UP000199696">
    <property type="component" value="Unassembled WGS sequence"/>
</dbReference>
<evidence type="ECO:0000313" key="5">
    <source>
        <dbReference type="EMBL" id="SCL57320.1"/>
    </source>
</evidence>
<evidence type="ECO:0000256" key="1">
    <source>
        <dbReference type="ARBA" id="ARBA00006432"/>
    </source>
</evidence>
<dbReference type="InterPro" id="IPR045851">
    <property type="entry name" value="AMP-bd_C_sf"/>
</dbReference>
<dbReference type="Pfam" id="PF13193">
    <property type="entry name" value="AMP-binding_C"/>
    <property type="match status" value="1"/>
</dbReference>
<protein>
    <submittedName>
        <fullName evidence="5">2-furoate---CoA ligase</fullName>
    </submittedName>
</protein>
<dbReference type="Pfam" id="PF00501">
    <property type="entry name" value="AMP-binding"/>
    <property type="match status" value="1"/>
</dbReference>
<dbReference type="GO" id="GO:0006631">
    <property type="term" value="P:fatty acid metabolic process"/>
    <property type="evidence" value="ECO:0007669"/>
    <property type="project" value="TreeGrafter"/>
</dbReference>
<feature type="domain" description="AMP-binding enzyme C-terminal" evidence="4">
    <location>
        <begin position="422"/>
        <end position="500"/>
    </location>
</feature>
<dbReference type="InterPro" id="IPR000873">
    <property type="entry name" value="AMP-dep_synth/lig_dom"/>
</dbReference>
<reference evidence="6" key="1">
    <citation type="submission" date="2016-06" db="EMBL/GenBank/DDBJ databases">
        <authorList>
            <person name="Varghese N."/>
            <person name="Submissions Spin"/>
        </authorList>
    </citation>
    <scope>NUCLEOTIDE SEQUENCE [LARGE SCALE GENOMIC DNA]</scope>
    <source>
        <strain evidence="6">DSM 44814</strain>
    </source>
</reference>
<dbReference type="GO" id="GO:0031956">
    <property type="term" value="F:medium-chain fatty acid-CoA ligase activity"/>
    <property type="evidence" value="ECO:0007669"/>
    <property type="project" value="TreeGrafter"/>
</dbReference>
<dbReference type="PANTHER" id="PTHR43201:SF5">
    <property type="entry name" value="MEDIUM-CHAIN ACYL-COA LIGASE ACSF2, MITOCHONDRIAL"/>
    <property type="match status" value="1"/>
</dbReference>
<evidence type="ECO:0000259" key="3">
    <source>
        <dbReference type="Pfam" id="PF00501"/>
    </source>
</evidence>
<evidence type="ECO:0000256" key="2">
    <source>
        <dbReference type="ARBA" id="ARBA00022598"/>
    </source>
</evidence>
<organism evidence="5 6">
    <name type="scientific">Micromonospora eburnea</name>
    <dbReference type="NCBI Taxonomy" id="227316"/>
    <lineage>
        <taxon>Bacteria</taxon>
        <taxon>Bacillati</taxon>
        <taxon>Actinomycetota</taxon>
        <taxon>Actinomycetes</taxon>
        <taxon>Micromonosporales</taxon>
        <taxon>Micromonosporaceae</taxon>
        <taxon>Micromonospora</taxon>
    </lineage>
</organism>
<dbReference type="OrthoDB" id="3172305at2"/>
<dbReference type="STRING" id="227316.GA0070604_3600"/>
<gene>
    <name evidence="5" type="ORF">GA0070604_3600</name>
</gene>
<comment type="similarity">
    <text evidence="1">Belongs to the ATP-dependent AMP-binding enzyme family.</text>
</comment>
<dbReference type="InterPro" id="IPR020845">
    <property type="entry name" value="AMP-binding_CS"/>
</dbReference>
<sequence>MDIGRMLAWSAERHPHRRAVGGPRPMTFRQWDAYTNQLARALADLGVRRAHRVVLHMGNGTELASCYLAVQKLGAVAVPLSTRFGLAEVEHCLRDCSPALVVTDATTSDLSAQARAALPGLPASAHAGDPDDAAPGSVALAPLVQGQPDGPLSVGIVDRQLSVLLYTSGTTGRPKGVPRTHAAEHAATVAHVLQSGQRGDDVTLGVMPLFHTMGVRTLLASVLTGGTWVPQRRFDADESSELITRAGITALYLVPTIYWSLLQTGRLPELTSLRRLGYAGAPMTPDLAGRLVDAVRPRSFVNHYGSTEIFTFTVEPDVAARPGSAGRAGLFSRVRVIATDSDAGPTDVVAPGEPGQVIASMGSPEAFAGYWRRPDADRTAIRGGWYHTGDLAIRDEDGNLWYQGRVDDMIISGGENIYPADIEAALAACPAVADNVVVGLPDERWGQSVTAFVVPRAGVDPARAVREVQHFIRASAGLPSLKRPKRVIAVDRIPRSPVGKILRRQLAGGGYDPLADTAAGRGAPERTETVR</sequence>
<keyword evidence="2 5" id="KW-0436">Ligase</keyword>
<keyword evidence="6" id="KW-1185">Reference proteome</keyword>
<proteinExistence type="inferred from homology"/>
<dbReference type="AlphaFoldDB" id="A0A1C6UTJ7"/>
<dbReference type="Gene3D" id="3.30.300.30">
    <property type="match status" value="1"/>
</dbReference>